<dbReference type="PANTHER" id="PTHR43884">
    <property type="entry name" value="ACYL-COA DEHYDROGENASE"/>
    <property type="match status" value="1"/>
</dbReference>
<dbReference type="InterPro" id="IPR009100">
    <property type="entry name" value="AcylCoA_DH/oxidase_NM_dom_sf"/>
</dbReference>
<comment type="cofactor">
    <cofactor evidence="1">
        <name>FAD</name>
        <dbReference type="ChEBI" id="CHEBI:57692"/>
    </cofactor>
</comment>
<sequence>MTAVESSIIKEKLAPEWDKLPQIVRGFAERAPDYDRSGSFAYENYEVLHRHGFLALPIGREHGGFGGGLRDHIHLLDQVAQADASTALVVSMYFNLHGAQARSKSWPTSLYTKVARESLERLSLINSLNYEPELGSPVRGSGVLNTVARRVPGGWRVSGHKRYATGSVGLRWFTVAASNEENIRGSYFITADSPGISIIENWDYVGLRGTASHDLILDNVFVPEDCLVGQFDNRKSGGDAVVVKGLSIVTWNAIYLGIAKAARNFLVTYLQERSPGSLGYPLSKLEHVRDKVGQIETLIRVAERLNLSIVDDFENGAERELDVDAGISKVIVRNHAKKAVELAAGTMGNAGLSREYPLERYFRDVQFGPNHPPGSDVVRKLAADASFLNAGSSLSEFSIHPALRAESA</sequence>
<dbReference type="Pfam" id="PF02771">
    <property type="entry name" value="Acyl-CoA_dh_N"/>
    <property type="match status" value="1"/>
</dbReference>
<dbReference type="EMBL" id="CP044331">
    <property type="protein sequence ID" value="QGM97575.1"/>
    <property type="molecule type" value="Genomic_DNA"/>
</dbReference>
<feature type="domain" description="Acyl-CoA dehydrogenase/oxidase N-terminal" evidence="7">
    <location>
        <begin position="28"/>
        <end position="93"/>
    </location>
</feature>
<reference evidence="8 9" key="1">
    <citation type="submission" date="2019-09" db="EMBL/GenBank/DDBJ databases">
        <title>Isolation and complete genome sequencing of Methylocystis species.</title>
        <authorList>
            <person name="Rumah B.L."/>
            <person name="Stead C.E."/>
            <person name="Stevens B.C."/>
            <person name="Minton N.P."/>
            <person name="Grosse-Honebrink A."/>
            <person name="Zhang Y."/>
        </authorList>
    </citation>
    <scope>NUCLEOTIDE SEQUENCE [LARGE SCALE GENOMIC DNA]</scope>
    <source>
        <strain evidence="8 9">BRCS2</strain>
    </source>
</reference>
<evidence type="ECO:0000259" key="7">
    <source>
        <dbReference type="Pfam" id="PF02771"/>
    </source>
</evidence>
<dbReference type="GO" id="GO:0050660">
    <property type="term" value="F:flavin adenine dinucleotide binding"/>
    <property type="evidence" value="ECO:0007669"/>
    <property type="project" value="InterPro"/>
</dbReference>
<dbReference type="GO" id="GO:0003995">
    <property type="term" value="F:acyl-CoA dehydrogenase activity"/>
    <property type="evidence" value="ECO:0007669"/>
    <property type="project" value="TreeGrafter"/>
</dbReference>
<evidence type="ECO:0000259" key="6">
    <source>
        <dbReference type="Pfam" id="PF00441"/>
    </source>
</evidence>
<evidence type="ECO:0000313" key="8">
    <source>
        <dbReference type="EMBL" id="QGM97575.1"/>
    </source>
</evidence>
<evidence type="ECO:0000256" key="1">
    <source>
        <dbReference type="ARBA" id="ARBA00001974"/>
    </source>
</evidence>
<dbReference type="InterPro" id="IPR046373">
    <property type="entry name" value="Acyl-CoA_Oxase/DH_mid-dom_sf"/>
</dbReference>
<keyword evidence="9" id="KW-1185">Reference proteome</keyword>
<accession>A0A6B8M5G0</accession>
<dbReference type="Pfam" id="PF00441">
    <property type="entry name" value="Acyl-CoA_dh_1"/>
    <property type="match status" value="1"/>
</dbReference>
<keyword evidence="5" id="KW-0560">Oxidoreductase</keyword>
<dbReference type="RefSeq" id="WP_016920416.1">
    <property type="nucleotide sequence ID" value="NZ_CP044331.1"/>
</dbReference>
<organism evidence="8 9">
    <name type="scientific">Methylocystis parvus</name>
    <dbReference type="NCBI Taxonomy" id="134"/>
    <lineage>
        <taxon>Bacteria</taxon>
        <taxon>Pseudomonadati</taxon>
        <taxon>Pseudomonadota</taxon>
        <taxon>Alphaproteobacteria</taxon>
        <taxon>Hyphomicrobiales</taxon>
        <taxon>Methylocystaceae</taxon>
        <taxon>Methylocystis</taxon>
    </lineage>
</organism>
<evidence type="ECO:0000256" key="3">
    <source>
        <dbReference type="ARBA" id="ARBA00022630"/>
    </source>
</evidence>
<dbReference type="InterPro" id="IPR009075">
    <property type="entry name" value="AcylCo_DH/oxidase_C"/>
</dbReference>
<proteinExistence type="inferred from homology"/>
<evidence type="ECO:0000256" key="4">
    <source>
        <dbReference type="ARBA" id="ARBA00022827"/>
    </source>
</evidence>
<dbReference type="InterPro" id="IPR013786">
    <property type="entry name" value="AcylCoA_DH/ox_N"/>
</dbReference>
<evidence type="ECO:0000256" key="2">
    <source>
        <dbReference type="ARBA" id="ARBA00009347"/>
    </source>
</evidence>
<dbReference type="SUPFAM" id="SSF47203">
    <property type="entry name" value="Acyl-CoA dehydrogenase C-terminal domain-like"/>
    <property type="match status" value="1"/>
</dbReference>
<comment type="similarity">
    <text evidence="2">Belongs to the acyl-CoA dehydrogenase family.</text>
</comment>
<keyword evidence="3" id="KW-0285">Flavoprotein</keyword>
<gene>
    <name evidence="8" type="ORF">F7D14_08950</name>
</gene>
<feature type="domain" description="Acyl-CoA dehydrogenase/oxidase C-terminal" evidence="6">
    <location>
        <begin position="253"/>
        <end position="367"/>
    </location>
</feature>
<dbReference type="Gene3D" id="1.20.140.10">
    <property type="entry name" value="Butyryl-CoA Dehydrogenase, subunit A, domain 3"/>
    <property type="match status" value="1"/>
</dbReference>
<dbReference type="KEGG" id="mpar:F7D14_08950"/>
<dbReference type="Gene3D" id="2.40.110.10">
    <property type="entry name" value="Butyryl-CoA Dehydrogenase, subunit A, domain 2"/>
    <property type="match status" value="1"/>
</dbReference>
<keyword evidence="4" id="KW-0274">FAD</keyword>
<name>A0A6B8M5G0_9HYPH</name>
<evidence type="ECO:0000313" key="9">
    <source>
        <dbReference type="Proteomes" id="UP000422569"/>
    </source>
</evidence>
<dbReference type="CDD" id="cd00567">
    <property type="entry name" value="ACAD"/>
    <property type="match status" value="1"/>
</dbReference>
<dbReference type="Gene3D" id="1.10.540.10">
    <property type="entry name" value="Acyl-CoA dehydrogenase/oxidase, N-terminal domain"/>
    <property type="match status" value="1"/>
</dbReference>
<dbReference type="SUPFAM" id="SSF56645">
    <property type="entry name" value="Acyl-CoA dehydrogenase NM domain-like"/>
    <property type="match status" value="1"/>
</dbReference>
<dbReference type="InterPro" id="IPR037069">
    <property type="entry name" value="AcylCoA_DH/ox_N_sf"/>
</dbReference>
<dbReference type="Proteomes" id="UP000422569">
    <property type="component" value="Chromosome"/>
</dbReference>
<dbReference type="PANTHER" id="PTHR43884:SF25">
    <property type="entry name" value="ACYL-COA DEHYDROGENASE YDBM-RELATED"/>
    <property type="match status" value="1"/>
</dbReference>
<dbReference type="InterPro" id="IPR036250">
    <property type="entry name" value="AcylCo_DH-like_C"/>
</dbReference>
<dbReference type="PIRSF" id="PIRSF016578">
    <property type="entry name" value="HsaA"/>
    <property type="match status" value="1"/>
</dbReference>
<protein>
    <submittedName>
        <fullName evidence="8">Acyl-CoA dehydrogenase</fullName>
    </submittedName>
</protein>
<dbReference type="AlphaFoldDB" id="A0A6B8M5G0"/>
<evidence type="ECO:0000256" key="5">
    <source>
        <dbReference type="ARBA" id="ARBA00023002"/>
    </source>
</evidence>